<dbReference type="InterPro" id="IPR014729">
    <property type="entry name" value="Rossmann-like_a/b/a_fold"/>
</dbReference>
<dbReference type="Gene3D" id="3.40.50.620">
    <property type="entry name" value="HUPs"/>
    <property type="match status" value="1"/>
</dbReference>
<reference evidence="3" key="1">
    <citation type="submission" date="2015-02" db="EMBL/GenBank/DDBJ databases">
        <authorList>
            <person name="Chooi Y.-H."/>
        </authorList>
    </citation>
    <scope>NUCLEOTIDE SEQUENCE [LARGE SCALE GENOMIC DNA]</scope>
    <source>
        <strain evidence="3">strain Y</strain>
    </source>
</reference>
<keyword evidence="1" id="KW-1133">Transmembrane helix</keyword>
<dbReference type="RefSeq" id="WP_152024992.1">
    <property type="nucleotide sequence ID" value="NZ_LN829119.1"/>
</dbReference>
<keyword evidence="1" id="KW-0472">Membrane</keyword>
<gene>
    <name evidence="2" type="ORF">YBN1229_v1_3421</name>
</gene>
<proteinExistence type="predicted"/>
<feature type="transmembrane region" description="Helical" evidence="1">
    <location>
        <begin position="51"/>
        <end position="71"/>
    </location>
</feature>
<dbReference type="KEGG" id="fiy:BN1229_v1_3421"/>
<dbReference type="OrthoDB" id="5295945at2"/>
<organism evidence="2 3">
    <name type="scientific">Candidatus Filomicrobium marinum</name>
    <dbReference type="NCBI Taxonomy" id="1608628"/>
    <lineage>
        <taxon>Bacteria</taxon>
        <taxon>Pseudomonadati</taxon>
        <taxon>Pseudomonadota</taxon>
        <taxon>Alphaproteobacteria</taxon>
        <taxon>Hyphomicrobiales</taxon>
        <taxon>Hyphomicrobiaceae</taxon>
        <taxon>Filomicrobium</taxon>
    </lineage>
</organism>
<keyword evidence="3" id="KW-1185">Reference proteome</keyword>
<feature type="transmembrane region" description="Helical" evidence="1">
    <location>
        <begin position="28"/>
        <end position="45"/>
    </location>
</feature>
<feature type="transmembrane region" description="Helical" evidence="1">
    <location>
        <begin position="149"/>
        <end position="166"/>
    </location>
</feature>
<accession>A0A0D6JJ53</accession>
<protein>
    <recommendedName>
        <fullName evidence="4">Cytidyltransferase-like domain-containing protein</fullName>
    </recommendedName>
</protein>
<dbReference type="SUPFAM" id="SSF52374">
    <property type="entry name" value="Nucleotidylyl transferase"/>
    <property type="match status" value="1"/>
</dbReference>
<dbReference type="AlphaFoldDB" id="A0A0D6JJ53"/>
<evidence type="ECO:0000256" key="1">
    <source>
        <dbReference type="SAM" id="Phobius"/>
    </source>
</evidence>
<keyword evidence="1" id="KW-0812">Transmembrane</keyword>
<sequence>MDKAALKGALLPHDRRAMRFISKYRTKIYAGLGGLALSLLVVGALNLPFMVALLLVFAPVGLAFVLPRYVTLICAVEDDFNQRTALVTPARLVRFLFHVPIVFSVLAIAHAARGDAWAGWSVAFALTAGAAGLHAVAATFAYRGYGDRISNSILAISAIIWLVVTAEGHWSLWVLTVFLGVLFGLDTARGLLSDLRSRLFPRRGIGVFFGSFNPVHKMHLALLSNLLADRQLNKIYVHATTIPKLHRVALARGEIAVCERAGVREYRASHFADTGKNYFPTGNWFYDYELRLELLKAAISDAGLNGRVEVLNLPDLYEKSGFAGVLGRIKSLHKGQPVHGLHGSDPGGMWVRNIFDSSGWIYPCPIVRTGVVSATAIRAGAIGLTSVTVEKFLAAKRRGEDFVFPSGYVFRNR</sequence>
<evidence type="ECO:0000313" key="3">
    <source>
        <dbReference type="Proteomes" id="UP000033187"/>
    </source>
</evidence>
<evidence type="ECO:0000313" key="2">
    <source>
        <dbReference type="EMBL" id="CPR21988.1"/>
    </source>
</evidence>
<name>A0A0D6JJ53_9HYPH</name>
<dbReference type="Proteomes" id="UP000033187">
    <property type="component" value="Chromosome 1"/>
</dbReference>
<dbReference type="KEGG" id="fil:BN1229_v1_2494"/>
<feature type="transmembrane region" description="Helical" evidence="1">
    <location>
        <begin position="92"/>
        <end position="112"/>
    </location>
</feature>
<evidence type="ECO:0008006" key="4">
    <source>
        <dbReference type="Google" id="ProtNLM"/>
    </source>
</evidence>
<dbReference type="EMBL" id="LN829119">
    <property type="protein sequence ID" value="CPR21988.1"/>
    <property type="molecule type" value="Genomic_DNA"/>
</dbReference>
<feature type="transmembrane region" description="Helical" evidence="1">
    <location>
        <begin position="118"/>
        <end position="142"/>
    </location>
</feature>